<comment type="caution">
    <text evidence="1">The sequence shown here is derived from an EMBL/GenBank/DDBJ whole genome shotgun (WGS) entry which is preliminary data.</text>
</comment>
<organism evidence="1 2">
    <name type="scientific">Mesorhizobium qingshengii</name>
    <dbReference type="NCBI Taxonomy" id="1165689"/>
    <lineage>
        <taxon>Bacteria</taxon>
        <taxon>Pseudomonadati</taxon>
        <taxon>Pseudomonadota</taxon>
        <taxon>Alphaproteobacteria</taxon>
        <taxon>Hyphomicrobiales</taxon>
        <taxon>Phyllobacteriaceae</taxon>
        <taxon>Mesorhizobium</taxon>
    </lineage>
</organism>
<sequence>MASVPDTLYVDLTNCFRGPNSCHVVIGGKLAFRDRHHLAIALRNAGGAD</sequence>
<evidence type="ECO:0000313" key="1">
    <source>
        <dbReference type="EMBL" id="MCZ8546619.1"/>
    </source>
</evidence>
<keyword evidence="2" id="KW-1185">Reference proteome</keyword>
<name>A0ABT4QYN8_9HYPH</name>
<dbReference type="Proteomes" id="UP001152178">
    <property type="component" value="Unassembled WGS sequence"/>
</dbReference>
<dbReference type="RefSeq" id="WP_269906977.1">
    <property type="nucleotide sequence ID" value="NZ_JAPFQA010000010.1"/>
</dbReference>
<gene>
    <name evidence="1" type="ORF">OOJ09_20715</name>
</gene>
<reference evidence="1" key="1">
    <citation type="submission" date="2022-11" db="EMBL/GenBank/DDBJ databases">
        <authorList>
            <person name="Coimbra C."/>
        </authorList>
    </citation>
    <scope>NUCLEOTIDE SEQUENCE</scope>
    <source>
        <strain evidence="1">Jales19</strain>
    </source>
</reference>
<proteinExistence type="predicted"/>
<accession>A0ABT4QYN8</accession>
<dbReference type="EMBL" id="JAPFQA010000010">
    <property type="protein sequence ID" value="MCZ8546619.1"/>
    <property type="molecule type" value="Genomic_DNA"/>
</dbReference>
<evidence type="ECO:0000313" key="2">
    <source>
        <dbReference type="Proteomes" id="UP001152178"/>
    </source>
</evidence>
<protein>
    <submittedName>
        <fullName evidence="1">Uncharacterized protein</fullName>
    </submittedName>
</protein>